<dbReference type="Proteomes" id="UP000076661">
    <property type="component" value="Unassembled WGS sequence"/>
</dbReference>
<dbReference type="SUPFAM" id="SSF53448">
    <property type="entry name" value="Nucleotide-diphospho-sugar transferases"/>
    <property type="match status" value="1"/>
</dbReference>
<dbReference type="EMBL" id="AUXX01000001">
    <property type="protein sequence ID" value="KZN70551.1"/>
    <property type="molecule type" value="Genomic_DNA"/>
</dbReference>
<dbReference type="CDD" id="cd02518">
    <property type="entry name" value="GT2_SpsF"/>
    <property type="match status" value="1"/>
</dbReference>
<gene>
    <name evidence="1" type="ORF">N478_01185</name>
</gene>
<sequence>MENVQIIIQARMTSTRLPGKVLMPLCNSTVLEVMLERLKRFKSQIIIATTNDGSERPIVALCQDKNIKYYQGSTDDVLARYYEAAVRFGATSKTTIVRLTSDCPLIDAELTQQVIEKHLHSDFDIVNLGPHSGYPRGLDCTAFSFDLLEKTHQLATTSPDREHVTLGMAKFSSISTFTFAEGESIEHWRLTLDEQDDYAAIQAIYAEFNDSTDFSYQDLKKRLKEKPELTDINKHVSQKVV</sequence>
<reference evidence="1 2" key="1">
    <citation type="submission" date="2013-07" db="EMBL/GenBank/DDBJ databases">
        <title>Comparative Genomic and Metabolomic Analysis of Twelve Strains of Pseudoalteromonas luteoviolacea.</title>
        <authorList>
            <person name="Vynne N.G."/>
            <person name="Mansson M."/>
            <person name="Gram L."/>
        </authorList>
    </citation>
    <scope>NUCLEOTIDE SEQUENCE [LARGE SCALE GENOMIC DNA]</scope>
    <source>
        <strain evidence="1 2">S4060-1</strain>
    </source>
</reference>
<dbReference type="AlphaFoldDB" id="A0A167PGK4"/>
<comment type="caution">
    <text evidence="1">The sequence shown here is derived from an EMBL/GenBank/DDBJ whole genome shotgun (WGS) entry which is preliminary data.</text>
</comment>
<dbReference type="PANTHER" id="PTHR42866:SF1">
    <property type="entry name" value="SPORE COAT POLYSACCHARIDE BIOSYNTHESIS PROTEIN SPSF"/>
    <property type="match status" value="1"/>
</dbReference>
<dbReference type="PATRIC" id="fig|1365257.3.peg.248"/>
<proteinExistence type="predicted"/>
<evidence type="ECO:0000313" key="1">
    <source>
        <dbReference type="EMBL" id="KZN70551.1"/>
    </source>
</evidence>
<dbReference type="GO" id="GO:0005829">
    <property type="term" value="C:cytosol"/>
    <property type="evidence" value="ECO:0007669"/>
    <property type="project" value="TreeGrafter"/>
</dbReference>
<dbReference type="Gene3D" id="3.90.550.10">
    <property type="entry name" value="Spore Coat Polysaccharide Biosynthesis Protein SpsA, Chain A"/>
    <property type="match status" value="1"/>
</dbReference>
<evidence type="ECO:0000313" key="2">
    <source>
        <dbReference type="Proteomes" id="UP000076661"/>
    </source>
</evidence>
<accession>A0A167PGK4</accession>
<name>A0A167PGK4_9GAMM</name>
<dbReference type="InterPro" id="IPR029044">
    <property type="entry name" value="Nucleotide-diphossugar_trans"/>
</dbReference>
<organism evidence="1 2">
    <name type="scientific">Pseudoalteromonas luteoviolacea S4060-1</name>
    <dbReference type="NCBI Taxonomy" id="1365257"/>
    <lineage>
        <taxon>Bacteria</taxon>
        <taxon>Pseudomonadati</taxon>
        <taxon>Pseudomonadota</taxon>
        <taxon>Gammaproteobacteria</taxon>
        <taxon>Alteromonadales</taxon>
        <taxon>Pseudoalteromonadaceae</taxon>
        <taxon>Pseudoalteromonas</taxon>
    </lineage>
</organism>
<dbReference type="InterPro" id="IPR003329">
    <property type="entry name" value="Cytidylyl_trans"/>
</dbReference>
<protein>
    <recommendedName>
        <fullName evidence="3">Polysaccharide biosynthesis protein</fullName>
    </recommendedName>
</protein>
<dbReference type="Pfam" id="PF02348">
    <property type="entry name" value="CTP_transf_3"/>
    <property type="match status" value="1"/>
</dbReference>
<dbReference type="PANTHER" id="PTHR42866">
    <property type="entry name" value="3-DEOXY-MANNO-OCTULOSONATE CYTIDYLYLTRANSFERASE"/>
    <property type="match status" value="1"/>
</dbReference>
<evidence type="ECO:0008006" key="3">
    <source>
        <dbReference type="Google" id="ProtNLM"/>
    </source>
</evidence>